<reference evidence="1 2" key="1">
    <citation type="journal article" date="2019" name="Commun. Biol.">
        <title>The bagworm genome reveals a unique fibroin gene that provides high tensile strength.</title>
        <authorList>
            <person name="Kono N."/>
            <person name="Nakamura H."/>
            <person name="Ohtoshi R."/>
            <person name="Tomita M."/>
            <person name="Numata K."/>
            <person name="Arakawa K."/>
        </authorList>
    </citation>
    <scope>NUCLEOTIDE SEQUENCE [LARGE SCALE GENOMIC DNA]</scope>
</reference>
<proteinExistence type="predicted"/>
<comment type="caution">
    <text evidence="1">The sequence shown here is derived from an EMBL/GenBank/DDBJ whole genome shotgun (WGS) entry which is preliminary data.</text>
</comment>
<dbReference type="Proteomes" id="UP000299102">
    <property type="component" value="Unassembled WGS sequence"/>
</dbReference>
<protein>
    <submittedName>
        <fullName evidence="1">Uncharacterized protein</fullName>
    </submittedName>
</protein>
<organism evidence="1 2">
    <name type="scientific">Eumeta variegata</name>
    <name type="common">Bagworm moth</name>
    <name type="synonym">Eumeta japonica</name>
    <dbReference type="NCBI Taxonomy" id="151549"/>
    <lineage>
        <taxon>Eukaryota</taxon>
        <taxon>Metazoa</taxon>
        <taxon>Ecdysozoa</taxon>
        <taxon>Arthropoda</taxon>
        <taxon>Hexapoda</taxon>
        <taxon>Insecta</taxon>
        <taxon>Pterygota</taxon>
        <taxon>Neoptera</taxon>
        <taxon>Endopterygota</taxon>
        <taxon>Lepidoptera</taxon>
        <taxon>Glossata</taxon>
        <taxon>Ditrysia</taxon>
        <taxon>Tineoidea</taxon>
        <taxon>Psychidae</taxon>
        <taxon>Oiketicinae</taxon>
        <taxon>Eumeta</taxon>
    </lineage>
</organism>
<accession>A0A4C1WJV1</accession>
<evidence type="ECO:0000313" key="1">
    <source>
        <dbReference type="EMBL" id="GBP51531.1"/>
    </source>
</evidence>
<gene>
    <name evidence="1" type="ORF">EVAR_44507_1</name>
</gene>
<evidence type="ECO:0000313" key="2">
    <source>
        <dbReference type="Proteomes" id="UP000299102"/>
    </source>
</evidence>
<sequence length="90" mass="9716">MFIISPSTSVGPRDGCSAADRRRQGFTTALKAVFYIDEGIRAVQLIFHETHGALAQLRPLPGAIVIGPHDGPRALRARTLSPTLKVLNLL</sequence>
<dbReference type="AlphaFoldDB" id="A0A4C1WJV1"/>
<dbReference type="EMBL" id="BGZK01000582">
    <property type="protein sequence ID" value="GBP51531.1"/>
    <property type="molecule type" value="Genomic_DNA"/>
</dbReference>
<keyword evidence="2" id="KW-1185">Reference proteome</keyword>
<name>A0A4C1WJV1_EUMVA</name>